<sequence>MQFYTFAIFLATLTLSTQVLAAPTPYIKKIDSPSGRPKYVCVDSDLSCLTKRAYDAATSSDIGGFIGHVISSTTGGVSHVVKE</sequence>
<organism evidence="2 3">
    <name type="scientific">Cadophora malorum</name>
    <dbReference type="NCBI Taxonomy" id="108018"/>
    <lineage>
        <taxon>Eukaryota</taxon>
        <taxon>Fungi</taxon>
        <taxon>Dikarya</taxon>
        <taxon>Ascomycota</taxon>
        <taxon>Pezizomycotina</taxon>
        <taxon>Leotiomycetes</taxon>
        <taxon>Helotiales</taxon>
        <taxon>Ploettnerulaceae</taxon>
        <taxon>Cadophora</taxon>
    </lineage>
</organism>
<dbReference type="AlphaFoldDB" id="A0A8H7WD02"/>
<keyword evidence="1" id="KW-0732">Signal</keyword>
<name>A0A8H7WD02_9HELO</name>
<dbReference type="OrthoDB" id="3530183at2759"/>
<feature type="signal peptide" evidence="1">
    <location>
        <begin position="1"/>
        <end position="21"/>
    </location>
</feature>
<comment type="caution">
    <text evidence="2">The sequence shown here is derived from an EMBL/GenBank/DDBJ whole genome shotgun (WGS) entry which is preliminary data.</text>
</comment>
<reference evidence="2" key="1">
    <citation type="submission" date="2021-02" db="EMBL/GenBank/DDBJ databases">
        <title>Genome sequence Cadophora malorum strain M34.</title>
        <authorList>
            <person name="Stefanovic E."/>
            <person name="Vu D."/>
            <person name="Scully C."/>
            <person name="Dijksterhuis J."/>
            <person name="Roader J."/>
            <person name="Houbraken J."/>
        </authorList>
    </citation>
    <scope>NUCLEOTIDE SEQUENCE</scope>
    <source>
        <strain evidence="2">M34</strain>
    </source>
</reference>
<evidence type="ECO:0000256" key="1">
    <source>
        <dbReference type="SAM" id="SignalP"/>
    </source>
</evidence>
<dbReference type="Proteomes" id="UP000664132">
    <property type="component" value="Unassembled WGS sequence"/>
</dbReference>
<dbReference type="EMBL" id="JAFJYH010000047">
    <property type="protein sequence ID" value="KAG4422579.1"/>
    <property type="molecule type" value="Genomic_DNA"/>
</dbReference>
<protein>
    <submittedName>
        <fullName evidence="2">Uncharacterized protein</fullName>
    </submittedName>
</protein>
<evidence type="ECO:0000313" key="2">
    <source>
        <dbReference type="EMBL" id="KAG4422579.1"/>
    </source>
</evidence>
<keyword evidence="3" id="KW-1185">Reference proteome</keyword>
<gene>
    <name evidence="2" type="ORF">IFR04_004348</name>
</gene>
<proteinExistence type="predicted"/>
<feature type="chain" id="PRO_5034478048" evidence="1">
    <location>
        <begin position="22"/>
        <end position="83"/>
    </location>
</feature>
<evidence type="ECO:0000313" key="3">
    <source>
        <dbReference type="Proteomes" id="UP000664132"/>
    </source>
</evidence>
<accession>A0A8H7WD02</accession>